<dbReference type="AlphaFoldDB" id="Q6XYR7"/>
<sequence length="80" mass="9610">MTSWSISLHTLNFWKIILWRIYNMAFLYELEGIYVQLQAMELDDETFNDTLESIDFEEDFAQSCEWLLKCNACRSRCRAV</sequence>
<evidence type="ECO:0000313" key="1">
    <source>
        <dbReference type="EMBL" id="AAP84035.1"/>
    </source>
</evidence>
<reference evidence="1" key="1">
    <citation type="journal article" date="2003" name="Infect. Immun.">
        <title>Identification of an inducible bacteriophage in a virulent strain of Streptococcus suis serotype 2.</title>
        <authorList>
            <person name="Harel J."/>
            <person name="Martinez G."/>
            <person name="Nassar A."/>
            <person name="Dezfulian H."/>
            <person name="Labrie S.J."/>
            <person name="Brousseau R."/>
            <person name="Moineau S."/>
            <person name="Gottschalk M."/>
        </authorList>
    </citation>
    <scope>NUCLEOTIDE SEQUENCE</scope>
    <source>
        <strain evidence="1">89-999</strain>
    </source>
</reference>
<protein>
    <submittedName>
        <fullName evidence="1">Uncharacterized protein</fullName>
    </submittedName>
</protein>
<name>Q6XYR7_STRSU</name>
<proteinExistence type="predicted"/>
<organism evidence="1">
    <name type="scientific">Streptococcus suis</name>
    <dbReference type="NCBI Taxonomy" id="1307"/>
    <lineage>
        <taxon>Bacteria</taxon>
        <taxon>Bacillati</taxon>
        <taxon>Bacillota</taxon>
        <taxon>Bacilli</taxon>
        <taxon>Lactobacillales</taxon>
        <taxon>Streptococcaceae</taxon>
        <taxon>Streptococcus</taxon>
    </lineage>
</organism>
<dbReference type="EMBL" id="AY198218">
    <property type="protein sequence ID" value="AAP84035.1"/>
    <property type="molecule type" value="Genomic_DNA"/>
</dbReference>
<accession>Q6XYR7</accession>